<evidence type="ECO:0000313" key="2">
    <source>
        <dbReference type="EMBL" id="KAA8565044.1"/>
    </source>
</evidence>
<dbReference type="Proteomes" id="UP000322873">
    <property type="component" value="Unassembled WGS sequence"/>
</dbReference>
<proteinExistence type="predicted"/>
<dbReference type="VEuPathDB" id="FungiDB:MFRU_008g01260"/>
<gene>
    <name evidence="2" type="ORF">EYC84_010807</name>
</gene>
<dbReference type="EMBL" id="VICG01000014">
    <property type="protein sequence ID" value="KAA8565044.1"/>
    <property type="molecule type" value="Genomic_DNA"/>
</dbReference>
<name>A0A5M9J6C8_MONFR</name>
<evidence type="ECO:0000313" key="3">
    <source>
        <dbReference type="Proteomes" id="UP000322873"/>
    </source>
</evidence>
<organism evidence="2 3">
    <name type="scientific">Monilinia fructicola</name>
    <name type="common">Brown rot fungus</name>
    <name type="synonym">Ciboria fructicola</name>
    <dbReference type="NCBI Taxonomy" id="38448"/>
    <lineage>
        <taxon>Eukaryota</taxon>
        <taxon>Fungi</taxon>
        <taxon>Dikarya</taxon>
        <taxon>Ascomycota</taxon>
        <taxon>Pezizomycotina</taxon>
        <taxon>Leotiomycetes</taxon>
        <taxon>Helotiales</taxon>
        <taxon>Sclerotiniaceae</taxon>
        <taxon>Monilinia</taxon>
    </lineage>
</organism>
<reference evidence="2 3" key="1">
    <citation type="submission" date="2019-06" db="EMBL/GenBank/DDBJ databases">
        <title>Genome Sequence of the Brown Rot Fungal Pathogen Monilinia fructicola.</title>
        <authorList>
            <person name="De Miccolis Angelini R.M."/>
            <person name="Landi L."/>
            <person name="Abate D."/>
            <person name="Pollastro S."/>
            <person name="Romanazzi G."/>
            <person name="Faretra F."/>
        </authorList>
    </citation>
    <scope>NUCLEOTIDE SEQUENCE [LARGE SCALE GENOMIC DNA]</scope>
    <source>
        <strain evidence="2 3">Mfrc123</strain>
    </source>
</reference>
<feature type="compositionally biased region" description="Polar residues" evidence="1">
    <location>
        <begin position="51"/>
        <end position="66"/>
    </location>
</feature>
<comment type="caution">
    <text evidence="2">The sequence shown here is derived from an EMBL/GenBank/DDBJ whole genome shotgun (WGS) entry which is preliminary data.</text>
</comment>
<feature type="region of interest" description="Disordered" evidence="1">
    <location>
        <begin position="45"/>
        <end position="75"/>
    </location>
</feature>
<accession>A0A5M9J6C8</accession>
<protein>
    <submittedName>
        <fullName evidence="2">Uncharacterized protein</fullName>
    </submittedName>
</protein>
<evidence type="ECO:0000256" key="1">
    <source>
        <dbReference type="SAM" id="MobiDB-lite"/>
    </source>
</evidence>
<sequence>MISTAIHDISNAHILVCPAGKKQYSRLHLLQTILQVPIPTYIPHIPRLPHSSPTGKSSASNDSNAPCPTGGPRAS</sequence>
<dbReference type="AlphaFoldDB" id="A0A5M9J6C8"/>
<keyword evidence="3" id="KW-1185">Reference proteome</keyword>